<evidence type="ECO:0000256" key="1">
    <source>
        <dbReference type="SAM" id="MobiDB-lite"/>
    </source>
</evidence>
<dbReference type="Proteomes" id="UP000799536">
    <property type="component" value="Unassembled WGS sequence"/>
</dbReference>
<feature type="region of interest" description="Disordered" evidence="1">
    <location>
        <begin position="1"/>
        <end position="369"/>
    </location>
</feature>
<feature type="compositionally biased region" description="Polar residues" evidence="1">
    <location>
        <begin position="180"/>
        <end position="193"/>
    </location>
</feature>
<reference evidence="2" key="1">
    <citation type="journal article" date="2020" name="Stud. Mycol.">
        <title>101 Dothideomycetes genomes: a test case for predicting lifestyles and emergence of pathogens.</title>
        <authorList>
            <person name="Haridas S."/>
            <person name="Albert R."/>
            <person name="Binder M."/>
            <person name="Bloem J."/>
            <person name="Labutti K."/>
            <person name="Salamov A."/>
            <person name="Andreopoulos B."/>
            <person name="Baker S."/>
            <person name="Barry K."/>
            <person name="Bills G."/>
            <person name="Bluhm B."/>
            <person name="Cannon C."/>
            <person name="Castanera R."/>
            <person name="Culley D."/>
            <person name="Daum C."/>
            <person name="Ezra D."/>
            <person name="Gonzalez J."/>
            <person name="Henrissat B."/>
            <person name="Kuo A."/>
            <person name="Liang C."/>
            <person name="Lipzen A."/>
            <person name="Lutzoni F."/>
            <person name="Magnuson J."/>
            <person name="Mondo S."/>
            <person name="Nolan M."/>
            <person name="Ohm R."/>
            <person name="Pangilinan J."/>
            <person name="Park H.-J."/>
            <person name="Ramirez L."/>
            <person name="Alfaro M."/>
            <person name="Sun H."/>
            <person name="Tritt A."/>
            <person name="Yoshinaga Y."/>
            <person name="Zwiers L.-H."/>
            <person name="Turgeon B."/>
            <person name="Goodwin S."/>
            <person name="Spatafora J."/>
            <person name="Crous P."/>
            <person name="Grigoriev I."/>
        </authorList>
    </citation>
    <scope>NUCLEOTIDE SEQUENCE</scope>
    <source>
        <strain evidence="2">ATCC 74209</strain>
    </source>
</reference>
<organism evidence="2 3">
    <name type="scientific">Delitschia confertaspora ATCC 74209</name>
    <dbReference type="NCBI Taxonomy" id="1513339"/>
    <lineage>
        <taxon>Eukaryota</taxon>
        <taxon>Fungi</taxon>
        <taxon>Dikarya</taxon>
        <taxon>Ascomycota</taxon>
        <taxon>Pezizomycotina</taxon>
        <taxon>Dothideomycetes</taxon>
        <taxon>Pleosporomycetidae</taxon>
        <taxon>Pleosporales</taxon>
        <taxon>Delitschiaceae</taxon>
        <taxon>Delitschia</taxon>
    </lineage>
</organism>
<comment type="caution">
    <text evidence="2">The sequence shown here is derived from an EMBL/GenBank/DDBJ whole genome shotgun (WGS) entry which is preliminary data.</text>
</comment>
<name>A0A9P4MN89_9PLEO</name>
<feature type="compositionally biased region" description="Basic and acidic residues" evidence="1">
    <location>
        <begin position="36"/>
        <end position="45"/>
    </location>
</feature>
<dbReference type="AlphaFoldDB" id="A0A9P4MN89"/>
<gene>
    <name evidence="2" type="ORF">GQ43DRAFT_404228</name>
</gene>
<feature type="compositionally biased region" description="Polar residues" evidence="1">
    <location>
        <begin position="243"/>
        <end position="260"/>
    </location>
</feature>
<sequence>MNQFKGIAKGGWHPSSGKDGGSSGGKLSTVSGLLGRAKDPHEAALEHQSTPLSALKDPASFGPPPKRVNYHVASTAAPGGLGAPLSEQETGAKQRLQAEEEARRRTEEEASKPSPGPYTVDTTGLSIAHLPKPPVRRADQELQQSNARPTPNRKPQLPPRLPPRQNSRPDAYTPEPPPSYNESTSGLLNQSALNRLGQAGISVPDLDIGRTASPPLPPRGIASPSTQPALSPARGPHLGELQSRFSKVSTSQHSTGSSLTEKQEALKTANNLRTDPSKVPLSDIRSAAATTNNFYERYGDQVSSGLRATSDSDRKYGAAGRAGGPVSLPPQSPVQGGLGKKPPPPPPPKKKNLSTSGAPPPVPLASKPK</sequence>
<evidence type="ECO:0000313" key="2">
    <source>
        <dbReference type="EMBL" id="KAF2196866.1"/>
    </source>
</evidence>
<keyword evidence="3" id="KW-1185">Reference proteome</keyword>
<dbReference type="EMBL" id="ML994311">
    <property type="protein sequence ID" value="KAF2196866.1"/>
    <property type="molecule type" value="Genomic_DNA"/>
</dbReference>
<evidence type="ECO:0000313" key="3">
    <source>
        <dbReference type="Proteomes" id="UP000799536"/>
    </source>
</evidence>
<dbReference type="OrthoDB" id="3357271at2759"/>
<accession>A0A9P4MN89</accession>
<protein>
    <submittedName>
        <fullName evidence="2">Uncharacterized protein</fullName>
    </submittedName>
</protein>
<proteinExistence type="predicted"/>
<feature type="compositionally biased region" description="Basic and acidic residues" evidence="1">
    <location>
        <begin position="90"/>
        <end position="111"/>
    </location>
</feature>